<gene>
    <name evidence="1" type="ORF">HIM_04564</name>
</gene>
<accession>A0A0F7ZV72</accession>
<keyword evidence="2" id="KW-1185">Reference proteome</keyword>
<name>A0A0F7ZV72_9HYPO</name>
<dbReference type="AlphaFoldDB" id="A0A0F7ZV72"/>
<proteinExistence type="predicted"/>
<reference evidence="1 2" key="1">
    <citation type="journal article" date="2014" name="Genome Biol. Evol.">
        <title>Comparative genomics and transcriptomics analyses reveal divergent lifestyle features of nematode endoparasitic fungus Hirsutella minnesotensis.</title>
        <authorList>
            <person name="Lai Y."/>
            <person name="Liu K."/>
            <person name="Zhang X."/>
            <person name="Zhang X."/>
            <person name="Li K."/>
            <person name="Wang N."/>
            <person name="Shu C."/>
            <person name="Wu Y."/>
            <person name="Wang C."/>
            <person name="Bushley K.E."/>
            <person name="Xiang M."/>
            <person name="Liu X."/>
        </authorList>
    </citation>
    <scope>NUCLEOTIDE SEQUENCE [LARGE SCALE GENOMIC DNA]</scope>
    <source>
        <strain evidence="1 2">3608</strain>
    </source>
</reference>
<protein>
    <submittedName>
        <fullName evidence="1">Uncharacterized protein</fullName>
    </submittedName>
</protein>
<dbReference type="Pfam" id="PF14388">
    <property type="entry name" value="DUF4419"/>
    <property type="match status" value="1"/>
</dbReference>
<evidence type="ECO:0000313" key="2">
    <source>
        <dbReference type="Proteomes" id="UP000054481"/>
    </source>
</evidence>
<dbReference type="InterPro" id="IPR025533">
    <property type="entry name" value="DUF4419"/>
</dbReference>
<evidence type="ECO:0000313" key="1">
    <source>
        <dbReference type="EMBL" id="KJZ76108.1"/>
    </source>
</evidence>
<sequence>MCGCGLPSVTLLGARGEWEEIEGRLEKLAQYGSEPAQWAELLRPIIKHMLMTFDDLDSELVKQLWLQVAQQEGSEGSGQGIETLSGWIAAFA</sequence>
<dbReference type="PANTHER" id="PTHR31252:SF11">
    <property type="entry name" value="DUF4419 DOMAIN-CONTAINING PROTEIN"/>
    <property type="match status" value="1"/>
</dbReference>
<organism evidence="1 2">
    <name type="scientific">Hirsutella minnesotensis 3608</name>
    <dbReference type="NCBI Taxonomy" id="1043627"/>
    <lineage>
        <taxon>Eukaryota</taxon>
        <taxon>Fungi</taxon>
        <taxon>Dikarya</taxon>
        <taxon>Ascomycota</taxon>
        <taxon>Pezizomycotina</taxon>
        <taxon>Sordariomycetes</taxon>
        <taxon>Hypocreomycetidae</taxon>
        <taxon>Hypocreales</taxon>
        <taxon>Ophiocordycipitaceae</taxon>
        <taxon>Hirsutella</taxon>
    </lineage>
</organism>
<dbReference type="Proteomes" id="UP000054481">
    <property type="component" value="Unassembled WGS sequence"/>
</dbReference>
<dbReference type="EMBL" id="KQ030513">
    <property type="protein sequence ID" value="KJZ76108.1"/>
    <property type="molecule type" value="Genomic_DNA"/>
</dbReference>
<dbReference type="PANTHER" id="PTHR31252">
    <property type="entry name" value="DUF4419 DOMAIN-CONTAINING PROTEIN"/>
    <property type="match status" value="1"/>
</dbReference>
<dbReference type="OrthoDB" id="9978173at2759"/>